<keyword evidence="3" id="KW-0813">Transport</keyword>
<evidence type="ECO:0000256" key="7">
    <source>
        <dbReference type="ARBA" id="ARBA00023136"/>
    </source>
</evidence>
<reference evidence="9 10" key="1">
    <citation type="submission" date="2022-02" db="EMBL/GenBank/DDBJ databases">
        <title>Shinella B3.7 sp. nov., isolated from Sediment (Zhairuo Island).</title>
        <authorList>
            <person name="Chen G."/>
        </authorList>
    </citation>
    <scope>NUCLEOTIDE SEQUENCE [LARGE SCALE GENOMIC DNA]</scope>
    <source>
        <strain evidence="9 10">B3.7</strain>
        <plasmid evidence="9">unnamed</plasmid>
    </source>
</reference>
<comment type="subcellular location">
    <subcellularLocation>
        <location evidence="1">Cell membrane</location>
        <topology evidence="1">Multi-pass membrane protein</topology>
    </subcellularLocation>
</comment>
<dbReference type="RefSeq" id="WP_241603777.1">
    <property type="nucleotide sequence ID" value="NZ_JAKVIN010000008.1"/>
</dbReference>
<dbReference type="PANTHER" id="PTHR30472">
    <property type="entry name" value="FERRIC ENTEROBACTIN TRANSPORT SYSTEM PERMEASE PROTEIN"/>
    <property type="match status" value="1"/>
</dbReference>
<gene>
    <name evidence="9" type="ORF">MKI86_18170</name>
</gene>
<dbReference type="PANTHER" id="PTHR30472:SF64">
    <property type="entry name" value="IRON(3+)-HYDROXAMATE IMPORT SYSTEM PERMEASE PROTEIN FHUG"/>
    <property type="match status" value="1"/>
</dbReference>
<sequence>MRTRNLVILVGVLMLATLTSLQVGSYPVGPRAALETLAGNGTEQQDLVLFGIRLPRLIVVILVGLALSLSGAILQAVSRNALADPGILGLTSGAGLAVMLQLYLTQESILHPTLSRPLAASLGAFSAAILVHLLTYKRGRLDPNRLLLAGIVINAGLTAVTLIISMRLDRRLYDAAVMWTSGSASGKGWHDVLMMLPWLMLLISMALSQTKALDVLDLGDETASSIGLQVQPRRILLLVTAVGLAGTAVAIVGGVGFVGLLGPHIARRLVGPRHGLLLIAAALTGATLMVAADAAARSVLAPVELPVGVVVALLGAPYFLYLMATAMKR</sequence>
<keyword evidence="9" id="KW-0614">Plasmid</keyword>
<dbReference type="InterPro" id="IPR000522">
    <property type="entry name" value="ABC_transptr_permease_BtuC"/>
</dbReference>
<evidence type="ECO:0000256" key="2">
    <source>
        <dbReference type="ARBA" id="ARBA00007935"/>
    </source>
</evidence>
<organism evidence="9 10">
    <name type="scientific">Shinella sedimenti</name>
    <dbReference type="NCBI Taxonomy" id="2919913"/>
    <lineage>
        <taxon>Bacteria</taxon>
        <taxon>Pseudomonadati</taxon>
        <taxon>Pseudomonadota</taxon>
        <taxon>Alphaproteobacteria</taxon>
        <taxon>Hyphomicrobiales</taxon>
        <taxon>Rhizobiaceae</taxon>
        <taxon>Shinella</taxon>
    </lineage>
</organism>
<evidence type="ECO:0000313" key="10">
    <source>
        <dbReference type="Proteomes" id="UP001201844"/>
    </source>
</evidence>
<evidence type="ECO:0000256" key="8">
    <source>
        <dbReference type="SAM" id="Phobius"/>
    </source>
</evidence>
<dbReference type="CDD" id="cd06550">
    <property type="entry name" value="TM_ABC_iron-siderophores_like"/>
    <property type="match status" value="1"/>
</dbReference>
<dbReference type="EMBL" id="JAKVIN010000008">
    <property type="protein sequence ID" value="MCJ8151076.1"/>
    <property type="molecule type" value="Genomic_DNA"/>
</dbReference>
<feature type="transmembrane region" description="Helical" evidence="8">
    <location>
        <begin position="274"/>
        <end position="296"/>
    </location>
</feature>
<evidence type="ECO:0000256" key="3">
    <source>
        <dbReference type="ARBA" id="ARBA00022448"/>
    </source>
</evidence>
<feature type="transmembrane region" description="Helical" evidence="8">
    <location>
        <begin position="57"/>
        <end position="74"/>
    </location>
</feature>
<keyword evidence="6 8" id="KW-1133">Transmembrane helix</keyword>
<feature type="transmembrane region" description="Helical" evidence="8">
    <location>
        <begin position="303"/>
        <end position="324"/>
    </location>
</feature>
<keyword evidence="7 8" id="KW-0472">Membrane</keyword>
<evidence type="ECO:0000256" key="5">
    <source>
        <dbReference type="ARBA" id="ARBA00022692"/>
    </source>
</evidence>
<protein>
    <submittedName>
        <fullName evidence="9">Iron ABC transporter permease</fullName>
    </submittedName>
</protein>
<feature type="transmembrane region" description="Helical" evidence="8">
    <location>
        <begin position="146"/>
        <end position="168"/>
    </location>
</feature>
<dbReference type="SUPFAM" id="SSF81345">
    <property type="entry name" value="ABC transporter involved in vitamin B12 uptake, BtuC"/>
    <property type="match status" value="1"/>
</dbReference>
<keyword evidence="10" id="KW-1185">Reference proteome</keyword>
<comment type="similarity">
    <text evidence="2">Belongs to the binding-protein-dependent transport system permease family. FecCD subfamily.</text>
</comment>
<dbReference type="Proteomes" id="UP001201844">
    <property type="component" value="Unassembled WGS sequence"/>
</dbReference>
<name>A0ABT0CR57_9HYPH</name>
<evidence type="ECO:0000256" key="6">
    <source>
        <dbReference type="ARBA" id="ARBA00022989"/>
    </source>
</evidence>
<evidence type="ECO:0000256" key="1">
    <source>
        <dbReference type="ARBA" id="ARBA00004651"/>
    </source>
</evidence>
<dbReference type="Gene3D" id="1.10.3470.10">
    <property type="entry name" value="ABC transporter involved in vitamin B12 uptake, BtuC"/>
    <property type="match status" value="1"/>
</dbReference>
<dbReference type="Pfam" id="PF01032">
    <property type="entry name" value="FecCD"/>
    <property type="match status" value="1"/>
</dbReference>
<feature type="transmembrane region" description="Helical" evidence="8">
    <location>
        <begin position="235"/>
        <end position="262"/>
    </location>
</feature>
<keyword evidence="4" id="KW-1003">Cell membrane</keyword>
<feature type="transmembrane region" description="Helical" evidence="8">
    <location>
        <begin position="86"/>
        <end position="104"/>
    </location>
</feature>
<evidence type="ECO:0000256" key="4">
    <source>
        <dbReference type="ARBA" id="ARBA00022475"/>
    </source>
</evidence>
<proteinExistence type="inferred from homology"/>
<comment type="caution">
    <text evidence="9">The sequence shown here is derived from an EMBL/GenBank/DDBJ whole genome shotgun (WGS) entry which is preliminary data.</text>
</comment>
<keyword evidence="5 8" id="KW-0812">Transmembrane</keyword>
<dbReference type="InterPro" id="IPR037294">
    <property type="entry name" value="ABC_BtuC-like"/>
</dbReference>
<geneLocation type="plasmid" evidence="9">
    <name>unnamed</name>
</geneLocation>
<feature type="transmembrane region" description="Helical" evidence="8">
    <location>
        <begin position="116"/>
        <end position="134"/>
    </location>
</feature>
<evidence type="ECO:0000313" key="9">
    <source>
        <dbReference type="EMBL" id="MCJ8151076.1"/>
    </source>
</evidence>
<accession>A0ABT0CR57</accession>